<keyword evidence="1" id="KW-1133">Transmembrane helix</keyword>
<gene>
    <name evidence="2" type="ORF">ECRASSUSDP1_LOCUS10133</name>
</gene>
<evidence type="ECO:0000313" key="2">
    <source>
        <dbReference type="EMBL" id="CAI2368837.1"/>
    </source>
</evidence>
<accession>A0AAD1UHN7</accession>
<sequence length="102" mass="11706">MISCRNWPMFCKLGSWMVLRISECCKPMFDEYFRAELGAVGVSLLSSCMGNLLGFPLIMLGRGKFWTLEGDLIFLMRETIDFIKNMNQTMLPIIGEAIRILM</sequence>
<keyword evidence="1" id="KW-0472">Membrane</keyword>
<protein>
    <submittedName>
        <fullName evidence="2">Uncharacterized protein</fullName>
    </submittedName>
</protein>
<organism evidence="2 3">
    <name type="scientific">Euplotes crassus</name>
    <dbReference type="NCBI Taxonomy" id="5936"/>
    <lineage>
        <taxon>Eukaryota</taxon>
        <taxon>Sar</taxon>
        <taxon>Alveolata</taxon>
        <taxon>Ciliophora</taxon>
        <taxon>Intramacronucleata</taxon>
        <taxon>Spirotrichea</taxon>
        <taxon>Hypotrichia</taxon>
        <taxon>Euplotida</taxon>
        <taxon>Euplotidae</taxon>
        <taxon>Moneuplotes</taxon>
    </lineage>
</organism>
<comment type="caution">
    <text evidence="2">The sequence shown here is derived from an EMBL/GenBank/DDBJ whole genome shotgun (WGS) entry which is preliminary data.</text>
</comment>
<proteinExistence type="predicted"/>
<dbReference type="EMBL" id="CAMPGE010009979">
    <property type="protein sequence ID" value="CAI2368837.1"/>
    <property type="molecule type" value="Genomic_DNA"/>
</dbReference>
<keyword evidence="1" id="KW-0812">Transmembrane</keyword>
<name>A0AAD1UHN7_EUPCR</name>
<feature type="transmembrane region" description="Helical" evidence="1">
    <location>
        <begin position="37"/>
        <end position="60"/>
    </location>
</feature>
<dbReference type="AlphaFoldDB" id="A0AAD1UHN7"/>
<evidence type="ECO:0000256" key="1">
    <source>
        <dbReference type="SAM" id="Phobius"/>
    </source>
</evidence>
<keyword evidence="3" id="KW-1185">Reference proteome</keyword>
<evidence type="ECO:0000313" key="3">
    <source>
        <dbReference type="Proteomes" id="UP001295684"/>
    </source>
</evidence>
<reference evidence="2" key="1">
    <citation type="submission" date="2023-07" db="EMBL/GenBank/DDBJ databases">
        <authorList>
            <consortium name="AG Swart"/>
            <person name="Singh M."/>
            <person name="Singh A."/>
            <person name="Seah K."/>
            <person name="Emmerich C."/>
        </authorList>
    </citation>
    <scope>NUCLEOTIDE SEQUENCE</scope>
    <source>
        <strain evidence="2">DP1</strain>
    </source>
</reference>
<dbReference type="Proteomes" id="UP001295684">
    <property type="component" value="Unassembled WGS sequence"/>
</dbReference>